<comment type="caution">
    <text evidence="4">The sequence shown here is derived from an EMBL/GenBank/DDBJ whole genome shotgun (WGS) entry which is preliminary data.</text>
</comment>
<dbReference type="PANTHER" id="PTHR30548">
    <property type="entry name" value="2-HYDROXYGLUTARYL-COA DEHYDRATASE, D-COMPONENT-RELATED"/>
    <property type="match status" value="1"/>
</dbReference>
<evidence type="ECO:0000313" key="5">
    <source>
        <dbReference type="Proteomes" id="UP000824041"/>
    </source>
</evidence>
<dbReference type="InterPro" id="IPR010327">
    <property type="entry name" value="FldB/FldC_alpha/beta"/>
</dbReference>
<dbReference type="AlphaFoldDB" id="A0A9D2ITX1"/>
<keyword evidence="3" id="KW-0411">Iron-sulfur</keyword>
<dbReference type="GO" id="GO:0016836">
    <property type="term" value="F:hydro-lyase activity"/>
    <property type="evidence" value="ECO:0007669"/>
    <property type="project" value="UniProtKB-ARBA"/>
</dbReference>
<dbReference type="GO" id="GO:0051536">
    <property type="term" value="F:iron-sulfur cluster binding"/>
    <property type="evidence" value="ECO:0007669"/>
    <property type="project" value="UniProtKB-KW"/>
</dbReference>
<keyword evidence="3" id="KW-0479">Metal-binding</keyword>
<accession>A0A9D2ITX1</accession>
<evidence type="ECO:0000256" key="3">
    <source>
        <dbReference type="ARBA" id="ARBA00023014"/>
    </source>
</evidence>
<organism evidence="4 5">
    <name type="scientific">Candidatus Blautia faecigallinarum</name>
    <dbReference type="NCBI Taxonomy" id="2838488"/>
    <lineage>
        <taxon>Bacteria</taxon>
        <taxon>Bacillati</taxon>
        <taxon>Bacillota</taxon>
        <taxon>Clostridia</taxon>
        <taxon>Lachnospirales</taxon>
        <taxon>Lachnospiraceae</taxon>
        <taxon>Blautia</taxon>
    </lineage>
</organism>
<name>A0A9D2ITX1_9FIRM</name>
<gene>
    <name evidence="4" type="ORF">IAA21_07805</name>
</gene>
<sequence length="423" mass="47996">MEIVKTFGEYVEKWSGPAPERARKLLKTGWEAQYLKLKLRPDKRLLPSDQYAARMMMDTMLKPLKDPSHSALVSIFTPCEMLHEAGLHPYNVEAFSCFLNGSRAERVFLQQAENEGLSETLCSYHKTFIGAADRGVMPRPRCIVYTSLACDANLLTFSRLGEKFQVPVFAIDVPFHGDKDSVAYVEEQLIRLKGFLEEVSGKKIPEESLKERLARSRRTLRNYRRYQKERASRYVPADLVTPLYSGMTNNILLGTEAEERYTRMLLRDIKKAGPARGKRIYWMHTIPFWSEAVRNELCFSENAQIVGCELAQTFRGDFDPESPYEAMAKRLVYHSLNGNASRRIENGIRCAREAGADGAVWFNHWGCKHTLGIAQLAKKKFEEEGIPLLLLDGDGCDRSHGGEGQTATRLGAFLEMLGGETHE</sequence>
<protein>
    <submittedName>
        <fullName evidence="4">2-hydroxyacyl-CoA dehydratase family protein</fullName>
    </submittedName>
</protein>
<evidence type="ECO:0000313" key="4">
    <source>
        <dbReference type="EMBL" id="HIZ22680.1"/>
    </source>
</evidence>
<reference evidence="4" key="2">
    <citation type="submission" date="2021-04" db="EMBL/GenBank/DDBJ databases">
        <authorList>
            <person name="Gilroy R."/>
        </authorList>
    </citation>
    <scope>NUCLEOTIDE SEQUENCE</scope>
    <source>
        <strain evidence="4">14324</strain>
    </source>
</reference>
<dbReference type="PANTHER" id="PTHR30548:SF2">
    <property type="entry name" value="2-HYDROXYACYL-COA DEHYDRATASE,D-COMPONENT"/>
    <property type="match status" value="1"/>
</dbReference>
<keyword evidence="3" id="KW-0408">Iron</keyword>
<comment type="cofactor">
    <cofactor evidence="1">
        <name>[4Fe-4S] cluster</name>
        <dbReference type="ChEBI" id="CHEBI:49883"/>
    </cofactor>
</comment>
<evidence type="ECO:0000256" key="1">
    <source>
        <dbReference type="ARBA" id="ARBA00001966"/>
    </source>
</evidence>
<dbReference type="Pfam" id="PF06050">
    <property type="entry name" value="HGD-D"/>
    <property type="match status" value="1"/>
</dbReference>
<dbReference type="Gene3D" id="3.40.50.11890">
    <property type="match status" value="1"/>
</dbReference>
<dbReference type="Proteomes" id="UP000824041">
    <property type="component" value="Unassembled WGS sequence"/>
</dbReference>
<proteinExistence type="inferred from homology"/>
<dbReference type="Gene3D" id="3.40.50.11900">
    <property type="match status" value="1"/>
</dbReference>
<reference evidence="4" key="1">
    <citation type="journal article" date="2021" name="PeerJ">
        <title>Extensive microbial diversity within the chicken gut microbiome revealed by metagenomics and culture.</title>
        <authorList>
            <person name="Gilroy R."/>
            <person name="Ravi A."/>
            <person name="Getino M."/>
            <person name="Pursley I."/>
            <person name="Horton D.L."/>
            <person name="Alikhan N.F."/>
            <person name="Baker D."/>
            <person name="Gharbi K."/>
            <person name="Hall N."/>
            <person name="Watson M."/>
            <person name="Adriaenssens E.M."/>
            <person name="Foster-Nyarko E."/>
            <person name="Jarju S."/>
            <person name="Secka A."/>
            <person name="Antonio M."/>
            <person name="Oren A."/>
            <person name="Chaudhuri R.R."/>
            <person name="La Ragione R."/>
            <person name="Hildebrand F."/>
            <person name="Pallen M.J."/>
        </authorList>
    </citation>
    <scope>NUCLEOTIDE SEQUENCE</scope>
    <source>
        <strain evidence="4">14324</strain>
    </source>
</reference>
<comment type="similarity">
    <text evidence="2">Belongs to the FldB/FldC dehydratase alpha/beta subunit family.</text>
</comment>
<dbReference type="EMBL" id="DXBU01000106">
    <property type="protein sequence ID" value="HIZ22680.1"/>
    <property type="molecule type" value="Genomic_DNA"/>
</dbReference>
<evidence type="ECO:0000256" key="2">
    <source>
        <dbReference type="ARBA" id="ARBA00005806"/>
    </source>
</evidence>